<dbReference type="SUPFAM" id="SSF53448">
    <property type="entry name" value="Nucleotide-diphospho-sugar transferases"/>
    <property type="match status" value="1"/>
</dbReference>
<sequence length="203" mass="22679">MKERLIIFVKNPALGRAKTRLAATVGDLCALEVYKRLLERTRDISVQVKVERVVYYDQFIDRSDVWSNADFLKAIQTTGNLGVKMKAAFEEAFDAGAARVCIIGSDCYDLNPDLIARAFEELKQHDVVIGPSYDGGYYLLGMNQPIFEIFENKEWSTSSVCAATEADLNRLGYSVAKLQTLSDVDTEADLGEWAADILKVHRA</sequence>
<dbReference type="PANTHER" id="PTHR36529">
    <property type="entry name" value="SLL1095 PROTEIN"/>
    <property type="match status" value="1"/>
</dbReference>
<accession>A0ABQ3I2H6</accession>
<dbReference type="Gene3D" id="3.90.550.10">
    <property type="entry name" value="Spore Coat Polysaccharide Biosynthesis Protein SpsA, Chain A"/>
    <property type="match status" value="1"/>
</dbReference>
<dbReference type="PANTHER" id="PTHR36529:SF1">
    <property type="entry name" value="GLYCOSYLTRANSFERASE"/>
    <property type="match status" value="1"/>
</dbReference>
<evidence type="ECO:0000313" key="2">
    <source>
        <dbReference type="Proteomes" id="UP000658258"/>
    </source>
</evidence>
<dbReference type="InterPro" id="IPR029044">
    <property type="entry name" value="Nucleotide-diphossugar_trans"/>
</dbReference>
<proteinExistence type="predicted"/>
<evidence type="ECO:0008006" key="3">
    <source>
        <dbReference type="Google" id="ProtNLM"/>
    </source>
</evidence>
<organism evidence="1 2">
    <name type="scientific">Roseivirga thermotolerans</name>
    <dbReference type="NCBI Taxonomy" id="1758176"/>
    <lineage>
        <taxon>Bacteria</taxon>
        <taxon>Pseudomonadati</taxon>
        <taxon>Bacteroidota</taxon>
        <taxon>Cytophagia</taxon>
        <taxon>Cytophagales</taxon>
        <taxon>Roseivirgaceae</taxon>
        <taxon>Roseivirga</taxon>
    </lineage>
</organism>
<reference evidence="2" key="1">
    <citation type="journal article" date="2019" name="Int. J. Syst. Evol. Microbiol.">
        <title>The Global Catalogue of Microorganisms (GCM) 10K type strain sequencing project: providing services to taxonomists for standard genome sequencing and annotation.</title>
        <authorList>
            <consortium name="The Broad Institute Genomics Platform"/>
            <consortium name="The Broad Institute Genome Sequencing Center for Infectious Disease"/>
            <person name="Wu L."/>
            <person name="Ma J."/>
        </authorList>
    </citation>
    <scope>NUCLEOTIDE SEQUENCE [LARGE SCALE GENOMIC DNA]</scope>
    <source>
        <strain evidence="2">CGMCC 1.15111</strain>
    </source>
</reference>
<dbReference type="RefSeq" id="WP_189628388.1">
    <property type="nucleotide sequence ID" value="NZ_BNAG01000001.1"/>
</dbReference>
<dbReference type="NCBIfam" id="TIGR04282">
    <property type="entry name" value="glyco_like_cofC"/>
    <property type="match status" value="1"/>
</dbReference>
<protein>
    <recommendedName>
        <fullName evidence="3">Glycosyltransferase</fullName>
    </recommendedName>
</protein>
<keyword evidence="2" id="KW-1185">Reference proteome</keyword>
<dbReference type="EMBL" id="BNAG01000001">
    <property type="protein sequence ID" value="GHE51932.1"/>
    <property type="molecule type" value="Genomic_DNA"/>
</dbReference>
<dbReference type="InterPro" id="IPR018641">
    <property type="entry name" value="Trfase_1_rSAM/seldom-assoc"/>
</dbReference>
<dbReference type="Pfam" id="PF09837">
    <property type="entry name" value="DUF2064"/>
    <property type="match status" value="1"/>
</dbReference>
<gene>
    <name evidence="1" type="ORF">GCM10011340_02700</name>
</gene>
<dbReference type="Proteomes" id="UP000658258">
    <property type="component" value="Unassembled WGS sequence"/>
</dbReference>
<comment type="caution">
    <text evidence="1">The sequence shown here is derived from an EMBL/GenBank/DDBJ whole genome shotgun (WGS) entry which is preliminary data.</text>
</comment>
<name>A0ABQ3I2H6_9BACT</name>
<evidence type="ECO:0000313" key="1">
    <source>
        <dbReference type="EMBL" id="GHE51932.1"/>
    </source>
</evidence>